<organism evidence="1 2">
    <name type="scientific">Candidatus Marsarchaeota G1 archaeon BE_D</name>
    <dbReference type="NCBI Taxonomy" id="1978156"/>
    <lineage>
        <taxon>Archaea</taxon>
        <taxon>Candidatus Marsarchaeota</taxon>
        <taxon>Candidatus Marsarchaeota group 1</taxon>
    </lineage>
</organism>
<name>A0A2R6AEK0_9ARCH</name>
<evidence type="ECO:0000313" key="1">
    <source>
        <dbReference type="EMBL" id="PSN84743.1"/>
    </source>
</evidence>
<accession>A0A2R6AEK0</accession>
<gene>
    <name evidence="1" type="ORF">B9Q02_09020</name>
</gene>
<reference evidence="1 2" key="1">
    <citation type="submission" date="2017-04" db="EMBL/GenBank/DDBJ databases">
        <title>Novel microbial lineages endemic to geothermal iron-oxide mats fill important gaps in the evolutionary history of Archaea.</title>
        <authorList>
            <person name="Jay Z.J."/>
            <person name="Beam J.P."/>
            <person name="Dlakic M."/>
            <person name="Rusch D.B."/>
            <person name="Kozubal M.A."/>
            <person name="Inskeep W.P."/>
        </authorList>
    </citation>
    <scope>NUCLEOTIDE SEQUENCE [LARGE SCALE GENOMIC DNA]</scope>
    <source>
        <strain evidence="1">BE_D</strain>
    </source>
</reference>
<evidence type="ECO:0008006" key="3">
    <source>
        <dbReference type="Google" id="ProtNLM"/>
    </source>
</evidence>
<proteinExistence type="predicted"/>
<dbReference type="AlphaFoldDB" id="A0A2R6AEK0"/>
<protein>
    <recommendedName>
        <fullName evidence="3">HD domain-containing protein</fullName>
    </recommendedName>
</protein>
<evidence type="ECO:0000313" key="2">
    <source>
        <dbReference type="Proteomes" id="UP000240569"/>
    </source>
</evidence>
<dbReference type="Gene3D" id="1.10.3210.30">
    <property type="match status" value="1"/>
</dbReference>
<dbReference type="EMBL" id="NEXD01000068">
    <property type="protein sequence ID" value="PSN84743.1"/>
    <property type="molecule type" value="Genomic_DNA"/>
</dbReference>
<comment type="caution">
    <text evidence="1">The sequence shown here is derived from an EMBL/GenBank/DDBJ whole genome shotgun (WGS) entry which is preliminary data.</text>
</comment>
<dbReference type="InterPro" id="IPR038257">
    <property type="entry name" value="CRISPR-assoc_Cas3_HD_sf"/>
</dbReference>
<dbReference type="Proteomes" id="UP000240569">
    <property type="component" value="Unassembled WGS sequence"/>
</dbReference>
<sequence>MSEECYSYIEDGNPIEKYFEHIDAALIVWREIRQYYYDAVTRVLELEEFDPVEFAIVVHDLGKLTREYKTHRGKFFRHELFSAYSCYKILKKAHIEDQKALPITLSVLLHHEPILLSAYAGNLGENYVAVSNIKKILHESNLSLACNPASFGKYCLGDRINEFIDKWKGIGQSELKDDAFKLLKEIILKSTVGPQKQLTKIRAKAAALLYPLTVCDSIAAEMVRGDCKNVQREKKGTWVTERAKSGAEQIKYEDLKKKVVKELGLKCDG</sequence>
<dbReference type="CDD" id="cd10013">
    <property type="entry name" value="Cas3''_I"/>
    <property type="match status" value="1"/>
</dbReference>